<dbReference type="EMBL" id="CM017658">
    <property type="protein sequence ID" value="TYI59832.1"/>
    <property type="molecule type" value="Genomic_DNA"/>
</dbReference>
<evidence type="ECO:0000313" key="3">
    <source>
        <dbReference type="Proteomes" id="UP000323597"/>
    </source>
</evidence>
<keyword evidence="3" id="KW-1185">Reference proteome</keyword>
<evidence type="ECO:0000256" key="1">
    <source>
        <dbReference type="SAM" id="MobiDB-lite"/>
    </source>
</evidence>
<name>A0A5D2T4J2_GOSMU</name>
<proteinExistence type="predicted"/>
<protein>
    <submittedName>
        <fullName evidence="2">Uncharacterized protein</fullName>
    </submittedName>
</protein>
<accession>A0A5D2T4J2</accession>
<sequence length="100" mass="11227">MVRLHLSAEWRDQTRKLPIRVKDLGLRIPRGLNPSTLNKKRGRFSAPSRSGGRKGGEPSVSRIPALPRCQTRGRPVVGEPWAVAACEELERRTWQRCACG</sequence>
<evidence type="ECO:0000313" key="2">
    <source>
        <dbReference type="EMBL" id="TYI59832.1"/>
    </source>
</evidence>
<gene>
    <name evidence="2" type="ORF">E1A91_D10G064100v1</name>
</gene>
<dbReference type="AlphaFoldDB" id="A0A5D2T4J2"/>
<feature type="region of interest" description="Disordered" evidence="1">
    <location>
        <begin position="30"/>
        <end position="71"/>
    </location>
</feature>
<reference evidence="2 3" key="1">
    <citation type="submission" date="2019-07" db="EMBL/GenBank/DDBJ databases">
        <title>WGS assembly of Gossypium mustelinum.</title>
        <authorList>
            <person name="Chen Z.J."/>
            <person name="Sreedasyam A."/>
            <person name="Ando A."/>
            <person name="Song Q."/>
            <person name="De L."/>
            <person name="Hulse-Kemp A."/>
            <person name="Ding M."/>
            <person name="Ye W."/>
            <person name="Kirkbride R."/>
            <person name="Jenkins J."/>
            <person name="Plott C."/>
            <person name="Lovell J."/>
            <person name="Lin Y.-M."/>
            <person name="Vaughn R."/>
            <person name="Liu B."/>
            <person name="Li W."/>
            <person name="Simpson S."/>
            <person name="Scheffler B."/>
            <person name="Saski C."/>
            <person name="Grover C."/>
            <person name="Hu G."/>
            <person name="Conover J."/>
            <person name="Carlson J."/>
            <person name="Shu S."/>
            <person name="Boston L."/>
            <person name="Williams M."/>
            <person name="Peterson D."/>
            <person name="Mcgee K."/>
            <person name="Jones D."/>
            <person name="Wendel J."/>
            <person name="Stelly D."/>
            <person name="Grimwood J."/>
            <person name="Schmutz J."/>
        </authorList>
    </citation>
    <scope>NUCLEOTIDE SEQUENCE [LARGE SCALE GENOMIC DNA]</scope>
    <source>
        <strain evidence="2">1408120.09</strain>
    </source>
</reference>
<dbReference type="Proteomes" id="UP000323597">
    <property type="component" value="Chromosome D10"/>
</dbReference>
<organism evidence="2 3">
    <name type="scientific">Gossypium mustelinum</name>
    <name type="common">Cotton</name>
    <name type="synonym">Gossypium caicoense</name>
    <dbReference type="NCBI Taxonomy" id="34275"/>
    <lineage>
        <taxon>Eukaryota</taxon>
        <taxon>Viridiplantae</taxon>
        <taxon>Streptophyta</taxon>
        <taxon>Embryophyta</taxon>
        <taxon>Tracheophyta</taxon>
        <taxon>Spermatophyta</taxon>
        <taxon>Magnoliopsida</taxon>
        <taxon>eudicotyledons</taxon>
        <taxon>Gunneridae</taxon>
        <taxon>Pentapetalae</taxon>
        <taxon>rosids</taxon>
        <taxon>malvids</taxon>
        <taxon>Malvales</taxon>
        <taxon>Malvaceae</taxon>
        <taxon>Malvoideae</taxon>
        <taxon>Gossypium</taxon>
    </lineage>
</organism>